<evidence type="ECO:0000313" key="6">
    <source>
        <dbReference type="Proteomes" id="UP000255317"/>
    </source>
</evidence>
<dbReference type="PANTHER" id="PTHR23220">
    <property type="entry name" value="INTEGRIN ALPHA"/>
    <property type="match status" value="1"/>
</dbReference>
<dbReference type="GO" id="GO:0005178">
    <property type="term" value="F:integrin binding"/>
    <property type="evidence" value="ECO:0007669"/>
    <property type="project" value="TreeGrafter"/>
</dbReference>
<dbReference type="PANTHER" id="PTHR23220:SF134">
    <property type="entry name" value="INTEGRIN ALPHA-2 DOMAIN-CONTAINING PROTEIN"/>
    <property type="match status" value="1"/>
</dbReference>
<evidence type="ECO:0000256" key="2">
    <source>
        <dbReference type="ARBA" id="ARBA00022737"/>
    </source>
</evidence>
<dbReference type="Gene3D" id="2.130.10.130">
    <property type="entry name" value="Integrin alpha, N-terminal"/>
    <property type="match status" value="3"/>
</dbReference>
<evidence type="ECO:0000259" key="4">
    <source>
        <dbReference type="Pfam" id="PF18962"/>
    </source>
</evidence>
<dbReference type="AlphaFoldDB" id="A0A370Q7I1"/>
<accession>A0A370Q7I1</accession>
<dbReference type="InterPro" id="IPR026444">
    <property type="entry name" value="Secre_tail"/>
</dbReference>
<dbReference type="Proteomes" id="UP000255317">
    <property type="component" value="Unassembled WGS sequence"/>
</dbReference>
<protein>
    <submittedName>
        <fullName evidence="5">Putative secreted protein (Por secretion system target)</fullName>
    </submittedName>
</protein>
<feature type="domain" description="Secretion system C-terminal sorting" evidence="4">
    <location>
        <begin position="442"/>
        <end position="508"/>
    </location>
</feature>
<gene>
    <name evidence="5" type="ORF">C8D94_105124</name>
</gene>
<dbReference type="GO" id="GO:0033627">
    <property type="term" value="P:cell adhesion mediated by integrin"/>
    <property type="evidence" value="ECO:0007669"/>
    <property type="project" value="TreeGrafter"/>
</dbReference>
<proteinExistence type="predicted"/>
<dbReference type="PRINTS" id="PR01185">
    <property type="entry name" value="INTEGRINA"/>
</dbReference>
<dbReference type="RefSeq" id="WP_170134782.1">
    <property type="nucleotide sequence ID" value="NZ_QRAO01000005.1"/>
</dbReference>
<dbReference type="GO" id="GO:0007160">
    <property type="term" value="P:cell-matrix adhesion"/>
    <property type="evidence" value="ECO:0007669"/>
    <property type="project" value="TreeGrafter"/>
</dbReference>
<evidence type="ECO:0000256" key="3">
    <source>
        <dbReference type="ARBA" id="ARBA00023180"/>
    </source>
</evidence>
<dbReference type="SUPFAM" id="SSF69318">
    <property type="entry name" value="Integrin alpha N-terminal domain"/>
    <property type="match status" value="1"/>
</dbReference>
<dbReference type="SMART" id="SM00191">
    <property type="entry name" value="Int_alpha"/>
    <property type="match status" value="5"/>
</dbReference>
<dbReference type="Pfam" id="PF18962">
    <property type="entry name" value="Por_Secre_tail"/>
    <property type="match status" value="1"/>
</dbReference>
<evidence type="ECO:0000256" key="1">
    <source>
        <dbReference type="ARBA" id="ARBA00022729"/>
    </source>
</evidence>
<dbReference type="GO" id="GO:0007229">
    <property type="term" value="P:integrin-mediated signaling pathway"/>
    <property type="evidence" value="ECO:0007669"/>
    <property type="project" value="TreeGrafter"/>
</dbReference>
<dbReference type="InterPro" id="IPR028994">
    <property type="entry name" value="Integrin_alpha_N"/>
</dbReference>
<keyword evidence="2" id="KW-0677">Repeat</keyword>
<comment type="caution">
    <text evidence="5">The sequence shown here is derived from an EMBL/GenBank/DDBJ whole genome shotgun (WGS) entry which is preliminary data.</text>
</comment>
<keyword evidence="6" id="KW-1185">Reference proteome</keyword>
<reference evidence="5 6" key="1">
    <citation type="submission" date="2018-07" db="EMBL/GenBank/DDBJ databases">
        <title>Genomic Encyclopedia of Type Strains, Phase IV (KMG-IV): sequencing the most valuable type-strain genomes for metagenomic binning, comparative biology and taxonomic classification.</title>
        <authorList>
            <person name="Goeker M."/>
        </authorList>
    </citation>
    <scope>NUCLEOTIDE SEQUENCE [LARGE SCALE GENOMIC DNA]</scope>
    <source>
        <strain evidence="5 6">DSM 101478</strain>
    </source>
</reference>
<sequence>MNYFYPSFLILIYFFVLNVSAQGYSVLEHTKFSEENLNGFVNLDNEDWFAHSIEGIGDLNGDGFNDFIVGANQDDDGGTNRGAVYVFFMDEDYSVQSVQKISDISGDFDAPMLDWDYFGRSISYLGDLNNDGKIEVAISAEYDNEAGHRFGGIYILTLNTDGTVFEYQKINQIHGNFNGGLQVWDVFGSDIANIGDLNGDGFTDIAVGARRDGDGGQERGAVYILFLNQDFTVNYHEKISMTSGNFNVNLEFQDYFGASITSLGDLNGDGVIDLAVGAYRDNDGGLNKGAVYILFMNDDGTVSSHQKISELEGNLNDKLAEDLRFGKSSSNIRDIDQDGKVNLLVGCKKNLFYILNLNPDGTVDSFEKYTEGINNFNGELDEEDFFGYSISQLAIQNNSTSILVSSFGDSEFGFQKGSFWILEIGERELSVEDIEKQNSNFLYPNPTNDSFSFFMVENIQKVEIYSMDGKKVAGFNIVTNNNFNVSLLPAGTYLVKASSNSGDADTYKITIR</sequence>
<dbReference type="InterPro" id="IPR000413">
    <property type="entry name" value="Integrin_alpha"/>
</dbReference>
<evidence type="ECO:0000313" key="5">
    <source>
        <dbReference type="EMBL" id="RDK84279.1"/>
    </source>
</evidence>
<keyword evidence="3" id="KW-0325">Glycoprotein</keyword>
<dbReference type="GO" id="GO:0009897">
    <property type="term" value="C:external side of plasma membrane"/>
    <property type="evidence" value="ECO:0007669"/>
    <property type="project" value="TreeGrafter"/>
</dbReference>
<dbReference type="Pfam" id="PF01839">
    <property type="entry name" value="FG-GAP"/>
    <property type="match status" value="3"/>
</dbReference>
<name>A0A370Q7I1_9FLAO</name>
<dbReference type="PROSITE" id="PS51470">
    <property type="entry name" value="FG_GAP"/>
    <property type="match status" value="4"/>
</dbReference>
<dbReference type="NCBIfam" id="TIGR04183">
    <property type="entry name" value="Por_Secre_tail"/>
    <property type="match status" value="1"/>
</dbReference>
<dbReference type="InterPro" id="IPR013517">
    <property type="entry name" value="FG-GAP"/>
</dbReference>
<dbReference type="GO" id="GO:0098609">
    <property type="term" value="P:cell-cell adhesion"/>
    <property type="evidence" value="ECO:0007669"/>
    <property type="project" value="TreeGrafter"/>
</dbReference>
<keyword evidence="1" id="KW-0732">Signal</keyword>
<dbReference type="GO" id="GO:0008305">
    <property type="term" value="C:integrin complex"/>
    <property type="evidence" value="ECO:0007669"/>
    <property type="project" value="InterPro"/>
</dbReference>
<organism evidence="5 6">
    <name type="scientific">Marinirhabdus gelatinilytica</name>
    <dbReference type="NCBI Taxonomy" id="1703343"/>
    <lineage>
        <taxon>Bacteria</taxon>
        <taxon>Pseudomonadati</taxon>
        <taxon>Bacteroidota</taxon>
        <taxon>Flavobacteriia</taxon>
        <taxon>Flavobacteriales</taxon>
        <taxon>Flavobacteriaceae</taxon>
    </lineage>
</organism>
<dbReference type="InterPro" id="IPR013519">
    <property type="entry name" value="Int_alpha_beta-p"/>
</dbReference>
<dbReference type="EMBL" id="QRAO01000005">
    <property type="protein sequence ID" value="RDK84279.1"/>
    <property type="molecule type" value="Genomic_DNA"/>
</dbReference>